<sequence length="264" mass="30129">MNMDKRKVVNLEDRLPKLKEQRKSRANRRLIIYMSVFFILILFILYTQSSLSNVAKINVEGNEYTSKKEIIKASDLSTHTSFFSVDSDDVSKKIKENTQIKSASIEKAFPNKINIHVKEYDRVAYVADDGKFIPILENGEILKSNQGEDTHGDAPLLVGWNNGERLEEMIKELIKIPDSIAHSISEIEYTPTDVNKMFITLYMNDGFEVTANIEDLSKKILAYPQIVSELGPEAAGVIDFEVYDGLYDPYFKDDKKEDEAEEAQ</sequence>
<dbReference type="HAMAP" id="MF_00912">
    <property type="entry name" value="DivIB"/>
    <property type="match status" value="1"/>
</dbReference>
<keyword evidence="11" id="KW-1185">Reference proteome</keyword>
<keyword evidence="7 8" id="KW-0131">Cell cycle</keyword>
<dbReference type="InterPro" id="IPR034746">
    <property type="entry name" value="POTRA"/>
</dbReference>
<dbReference type="EMBL" id="CP011974">
    <property type="protein sequence ID" value="AKO93920.1"/>
    <property type="molecule type" value="Genomic_DNA"/>
</dbReference>
<dbReference type="KEGG" id="beo:BEH_18615"/>
<dbReference type="Pfam" id="PF03799">
    <property type="entry name" value="FtsQ_DivIB_C"/>
    <property type="match status" value="1"/>
</dbReference>
<organism evidence="10 11">
    <name type="scientific">Priestia filamentosa</name>
    <dbReference type="NCBI Taxonomy" id="1402861"/>
    <lineage>
        <taxon>Bacteria</taxon>
        <taxon>Bacillati</taxon>
        <taxon>Bacillota</taxon>
        <taxon>Bacilli</taxon>
        <taxon>Bacillales</taxon>
        <taxon>Bacillaceae</taxon>
        <taxon>Priestia</taxon>
    </lineage>
</organism>
<reference evidence="11" key="2">
    <citation type="submission" date="2015-06" db="EMBL/GenBank/DDBJ databases">
        <title>Genome Sequence of Bacillus endophyticus and Analysis of its Companion Mechanism in the Ketogulonigenium vulgare-Bacillus strain Consortium.</title>
        <authorList>
            <person name="Jia N."/>
            <person name="Du J."/>
            <person name="Ding M.-Z."/>
            <person name="Gao F."/>
            <person name="Yuan Y.-J."/>
        </authorList>
    </citation>
    <scope>NUCLEOTIDE SEQUENCE [LARGE SCALE GENOMIC DNA]</scope>
    <source>
        <strain evidence="11">Hbe603</strain>
    </source>
</reference>
<evidence type="ECO:0000256" key="1">
    <source>
        <dbReference type="ARBA" id="ARBA00004370"/>
    </source>
</evidence>
<keyword evidence="6 8" id="KW-0472">Membrane</keyword>
<comment type="function">
    <text evidence="8">Cell division protein that may be involved in stabilizing or promoting the assembly of the division complex.</text>
</comment>
<comment type="similarity">
    <text evidence="8">Belongs to the FtsQ/DivIB family. DivIB subfamily.</text>
</comment>
<dbReference type="GO" id="GO:0043093">
    <property type="term" value="P:FtsZ-dependent cytokinesis"/>
    <property type="evidence" value="ECO:0007669"/>
    <property type="project" value="UniProtKB-UniRule"/>
</dbReference>
<evidence type="ECO:0000313" key="11">
    <source>
        <dbReference type="Proteomes" id="UP000036202"/>
    </source>
</evidence>
<dbReference type="InterPro" id="IPR050487">
    <property type="entry name" value="FtsQ_DivIB"/>
</dbReference>
<name>A0A0H4KJY5_9BACI</name>
<reference evidence="10 11" key="1">
    <citation type="journal article" date="2015" name="PLoS ONE">
        <title>Genome Sequence of Bacillus endophyticus and Analysis of Its Companion Mechanism in the Ketogulonigenium vulgare-Bacillus Strain Consortium.</title>
        <authorList>
            <person name="Jia N."/>
            <person name="Du J."/>
            <person name="Ding M.Z."/>
            <person name="Gao F."/>
            <person name="Yuan Y.J."/>
        </authorList>
    </citation>
    <scope>NUCLEOTIDE SEQUENCE [LARGE SCALE GENOMIC DNA]</scope>
    <source>
        <strain evidence="10 11">Hbe603</strain>
    </source>
</reference>
<dbReference type="Pfam" id="PF08478">
    <property type="entry name" value="POTRA_1"/>
    <property type="match status" value="1"/>
</dbReference>
<keyword evidence="3 8" id="KW-0132">Cell division</keyword>
<dbReference type="Proteomes" id="UP000036202">
    <property type="component" value="Chromosome"/>
</dbReference>
<evidence type="ECO:0000256" key="7">
    <source>
        <dbReference type="ARBA" id="ARBA00023306"/>
    </source>
</evidence>
<evidence type="ECO:0000256" key="4">
    <source>
        <dbReference type="ARBA" id="ARBA00022692"/>
    </source>
</evidence>
<keyword evidence="5 8" id="KW-1133">Transmembrane helix</keyword>
<dbReference type="InterPro" id="IPR013685">
    <property type="entry name" value="POTRA_FtsQ_type"/>
</dbReference>
<evidence type="ECO:0000256" key="2">
    <source>
        <dbReference type="ARBA" id="ARBA00022475"/>
    </source>
</evidence>
<protein>
    <recommendedName>
        <fullName evidence="8">Cell division protein DivIB</fullName>
    </recommendedName>
</protein>
<dbReference type="Gene3D" id="3.10.20.310">
    <property type="entry name" value="membrane protein fhac"/>
    <property type="match status" value="1"/>
</dbReference>
<dbReference type="PANTHER" id="PTHR37820:SF1">
    <property type="entry name" value="CELL DIVISION PROTEIN FTSQ"/>
    <property type="match status" value="1"/>
</dbReference>
<feature type="transmembrane region" description="Helical" evidence="8">
    <location>
        <begin position="30"/>
        <end position="47"/>
    </location>
</feature>
<evidence type="ECO:0000256" key="6">
    <source>
        <dbReference type="ARBA" id="ARBA00023136"/>
    </source>
</evidence>
<proteinExistence type="inferred from homology"/>
<dbReference type="Gene3D" id="3.40.50.10960">
    <property type="match status" value="1"/>
</dbReference>
<dbReference type="AlphaFoldDB" id="A0A0H4KJY5"/>
<evidence type="ECO:0000256" key="5">
    <source>
        <dbReference type="ARBA" id="ARBA00022989"/>
    </source>
</evidence>
<dbReference type="PANTHER" id="PTHR37820">
    <property type="entry name" value="CELL DIVISION PROTEIN DIVIB"/>
    <property type="match status" value="1"/>
</dbReference>
<dbReference type="GO" id="GO:0032153">
    <property type="term" value="C:cell division site"/>
    <property type="evidence" value="ECO:0007669"/>
    <property type="project" value="UniProtKB-UniRule"/>
</dbReference>
<dbReference type="PROSITE" id="PS51779">
    <property type="entry name" value="POTRA"/>
    <property type="match status" value="1"/>
</dbReference>
<evidence type="ECO:0000256" key="8">
    <source>
        <dbReference type="HAMAP-Rule" id="MF_00912"/>
    </source>
</evidence>
<feature type="domain" description="POTRA" evidence="9">
    <location>
        <begin position="52"/>
        <end position="120"/>
    </location>
</feature>
<keyword evidence="4 8" id="KW-0812">Transmembrane</keyword>
<accession>A0A0H4KJY5</accession>
<gene>
    <name evidence="8" type="primary">divIB</name>
    <name evidence="10" type="ORF">BEH_18615</name>
</gene>
<dbReference type="InterPro" id="IPR005548">
    <property type="entry name" value="Cell_div_FtsQ/DivIB_C"/>
</dbReference>
<dbReference type="InterPro" id="IPR026580">
    <property type="entry name" value="DivIB"/>
</dbReference>
<comment type="subcellular location">
    <subcellularLocation>
        <location evidence="8">Cell membrane</location>
        <topology evidence="8">Single-pass type II membrane protein</topology>
    </subcellularLocation>
    <subcellularLocation>
        <location evidence="1">Membrane</location>
    </subcellularLocation>
    <text evidence="8">Localizes to the division septum.</text>
</comment>
<evidence type="ECO:0000256" key="3">
    <source>
        <dbReference type="ARBA" id="ARBA00022618"/>
    </source>
</evidence>
<dbReference type="GO" id="GO:0005886">
    <property type="term" value="C:plasma membrane"/>
    <property type="evidence" value="ECO:0007669"/>
    <property type="project" value="UniProtKB-SubCell"/>
</dbReference>
<dbReference type="PATRIC" id="fig|135735.6.peg.3953"/>
<keyword evidence="2 8" id="KW-1003">Cell membrane</keyword>
<evidence type="ECO:0000259" key="9">
    <source>
        <dbReference type="PROSITE" id="PS51779"/>
    </source>
</evidence>
<evidence type="ECO:0000313" key="10">
    <source>
        <dbReference type="EMBL" id="AKO93920.1"/>
    </source>
</evidence>